<dbReference type="PROSITE" id="PS50865">
    <property type="entry name" value="ZF_MYND_2"/>
    <property type="match status" value="1"/>
</dbReference>
<keyword evidence="2 4" id="KW-0863">Zinc-finger</keyword>
<organism evidence="6 7">
    <name type="scientific">Marasmius crinis-equi</name>
    <dbReference type="NCBI Taxonomy" id="585013"/>
    <lineage>
        <taxon>Eukaryota</taxon>
        <taxon>Fungi</taxon>
        <taxon>Dikarya</taxon>
        <taxon>Basidiomycota</taxon>
        <taxon>Agaricomycotina</taxon>
        <taxon>Agaricomycetes</taxon>
        <taxon>Agaricomycetidae</taxon>
        <taxon>Agaricales</taxon>
        <taxon>Marasmiineae</taxon>
        <taxon>Marasmiaceae</taxon>
        <taxon>Marasmius</taxon>
    </lineage>
</organism>
<accession>A0ABR3FFE5</accession>
<evidence type="ECO:0000256" key="2">
    <source>
        <dbReference type="ARBA" id="ARBA00022771"/>
    </source>
</evidence>
<evidence type="ECO:0000259" key="5">
    <source>
        <dbReference type="PROSITE" id="PS50865"/>
    </source>
</evidence>
<keyword evidence="3" id="KW-0862">Zinc</keyword>
<name>A0ABR3FFE5_9AGAR</name>
<feature type="domain" description="MYND-type" evidence="5">
    <location>
        <begin position="428"/>
        <end position="473"/>
    </location>
</feature>
<dbReference type="Proteomes" id="UP001465976">
    <property type="component" value="Unassembled WGS sequence"/>
</dbReference>
<proteinExistence type="predicted"/>
<protein>
    <recommendedName>
        <fullName evidence="5">MYND-type domain-containing protein</fullName>
    </recommendedName>
</protein>
<evidence type="ECO:0000256" key="4">
    <source>
        <dbReference type="PROSITE-ProRule" id="PRU00134"/>
    </source>
</evidence>
<sequence>MSTMNDALREEPTIRGIPFFAKALSRFPTVSSTLEQIRKLGQPNSSLDISHPDAKTLNAIEVIGALACHMQARGAVTATFIQRNWSGYLSRWVKFLLEKFVLVEPQYGPNTPEGVDVVEHLLIGVPIFLSFPDDKAADCTIAVVGSSPYLLHLVTQVWCKVIDTSHHTWGTWSVLMETVVAGSHPDFTPPQIRDPATPRLYRAADEEVGRMLCRHIMHEARRLPTMDLHELGQFKMFTMITTQPRCFEGEYPTFLHTNLKYSVAAYVEMLRGLLYKRKSLRHASIDSRECTDAFHIAMPTMLGLSEARVHDPYRVGDMLKGGLIEAIFKAYPCFFLQKNMNDPDDGFDRCSVLIIELISKYLVYGSVLRQFLKAMKRIREAPGNLEEKVKTKSRKIWVAWEGAKVKATGFYRLYQNVKETGMCSSEECRTANILPTEELRRLQYLRCAGCYSAIYCSPGCQKAHWMPTHRTRCSKTAKLTQDGSGIAVSFQDFQLWRKWVDLYIARNVDYITTAHRNYVTSVQSISHINGQIKNGTKNPILILNFDQPFVPVPRDCIEFIDNGSLLFHIRQKYPWNGTGLMQRFIDMWGQRTVDASKVLVLAIFPRNDTYPFPFQGLVDFPFTGKETKSIGETNGVPSMPRWKET</sequence>
<dbReference type="Gene3D" id="6.10.140.2220">
    <property type="match status" value="1"/>
</dbReference>
<evidence type="ECO:0000256" key="1">
    <source>
        <dbReference type="ARBA" id="ARBA00022723"/>
    </source>
</evidence>
<dbReference type="EMBL" id="JBAHYK010000439">
    <property type="protein sequence ID" value="KAL0574018.1"/>
    <property type="molecule type" value="Genomic_DNA"/>
</dbReference>
<dbReference type="InterPro" id="IPR002893">
    <property type="entry name" value="Znf_MYND"/>
</dbReference>
<reference evidence="6 7" key="1">
    <citation type="submission" date="2024-02" db="EMBL/GenBank/DDBJ databases">
        <title>A draft genome for the cacao thread blight pathogen Marasmius crinis-equi.</title>
        <authorList>
            <person name="Cohen S.P."/>
            <person name="Baruah I.K."/>
            <person name="Amoako-Attah I."/>
            <person name="Bukari Y."/>
            <person name="Meinhardt L.W."/>
            <person name="Bailey B.A."/>
        </authorList>
    </citation>
    <scope>NUCLEOTIDE SEQUENCE [LARGE SCALE GENOMIC DNA]</scope>
    <source>
        <strain evidence="6 7">GH-76</strain>
    </source>
</reference>
<comment type="caution">
    <text evidence="6">The sequence shown here is derived from an EMBL/GenBank/DDBJ whole genome shotgun (WGS) entry which is preliminary data.</text>
</comment>
<gene>
    <name evidence="6" type="ORF">V5O48_007940</name>
</gene>
<dbReference type="SUPFAM" id="SSF144232">
    <property type="entry name" value="HIT/MYND zinc finger-like"/>
    <property type="match status" value="1"/>
</dbReference>
<keyword evidence="1" id="KW-0479">Metal-binding</keyword>
<evidence type="ECO:0000313" key="7">
    <source>
        <dbReference type="Proteomes" id="UP001465976"/>
    </source>
</evidence>
<evidence type="ECO:0000313" key="6">
    <source>
        <dbReference type="EMBL" id="KAL0574018.1"/>
    </source>
</evidence>
<keyword evidence="7" id="KW-1185">Reference proteome</keyword>
<evidence type="ECO:0000256" key="3">
    <source>
        <dbReference type="ARBA" id="ARBA00022833"/>
    </source>
</evidence>
<dbReference type="Pfam" id="PF01753">
    <property type="entry name" value="zf-MYND"/>
    <property type="match status" value="1"/>
</dbReference>